<name>A0A0Q9YTN1_9GAMM</name>
<gene>
    <name evidence="1" type="ORF">HT99x_01994</name>
</gene>
<sequence>MDNCTTALPDDCWTECSQCQQRFLVKYWDEELDWYIEVNLSKECSGCQQRKED</sequence>
<proteinExistence type="predicted"/>
<dbReference type="AlphaFoldDB" id="A0A0Q9YTN1"/>
<reference evidence="1" key="1">
    <citation type="submission" date="2015-09" db="EMBL/GenBank/DDBJ databases">
        <title>Draft Genome Sequences of Two Novel Amoeba-resistant Intranuclear Bacteria, Candidatus Berkiella cookevillensis and Candidatus Berkiella aquae.</title>
        <authorList>
            <person name="Mehari Y.T."/>
            <person name="Arivett B.A."/>
            <person name="Farone A.L."/>
            <person name="Gunderson J.H."/>
            <person name="Farone M.B."/>
        </authorList>
    </citation>
    <scope>NUCLEOTIDE SEQUENCE [LARGE SCALE GENOMIC DNA]</scope>
    <source>
        <strain evidence="1">HT99</strain>
    </source>
</reference>
<protein>
    <submittedName>
        <fullName evidence="1">Uncharacterized protein</fullName>
    </submittedName>
</protein>
<comment type="caution">
    <text evidence="1">The sequence shown here is derived from an EMBL/GenBank/DDBJ whole genome shotgun (WGS) entry which is preliminary data.</text>
</comment>
<organism evidence="1">
    <name type="scientific">Candidatus Berkiella aquae</name>
    <dbReference type="NCBI Taxonomy" id="295108"/>
    <lineage>
        <taxon>Bacteria</taxon>
        <taxon>Pseudomonadati</taxon>
        <taxon>Pseudomonadota</taxon>
        <taxon>Gammaproteobacteria</taxon>
        <taxon>Candidatus Berkiellales</taxon>
        <taxon>Candidatus Berkiellaceae</taxon>
        <taxon>Candidatus Berkiella</taxon>
    </lineage>
</organism>
<accession>A0A0Q9YTN1</accession>
<evidence type="ECO:0000313" key="1">
    <source>
        <dbReference type="EMBL" id="KRG21074.1"/>
    </source>
</evidence>
<dbReference type="EMBL" id="LKAJ01000007">
    <property type="protein sequence ID" value="KRG21074.1"/>
    <property type="molecule type" value="Genomic_DNA"/>
</dbReference>